<protein>
    <submittedName>
        <fullName evidence="1">Uncharacterized protein</fullName>
    </submittedName>
</protein>
<evidence type="ECO:0000313" key="1">
    <source>
        <dbReference type="EMBL" id="GEQ78180.1"/>
    </source>
</evidence>
<accession>A0A5A7ML19</accession>
<proteinExistence type="predicted"/>
<organism evidence="1 2">
    <name type="scientific">Comamonas testosteroni</name>
    <name type="common">Pseudomonas testosteroni</name>
    <dbReference type="NCBI Taxonomy" id="285"/>
    <lineage>
        <taxon>Bacteria</taxon>
        <taxon>Pseudomonadati</taxon>
        <taxon>Pseudomonadota</taxon>
        <taxon>Betaproteobacteria</taxon>
        <taxon>Burkholderiales</taxon>
        <taxon>Comamonadaceae</taxon>
        <taxon>Comamonas</taxon>
    </lineage>
</organism>
<dbReference type="EMBL" id="BKBW01000032">
    <property type="protein sequence ID" value="GEQ78180.1"/>
    <property type="molecule type" value="Genomic_DNA"/>
</dbReference>
<dbReference type="RefSeq" id="WP_149357396.1">
    <property type="nucleotide sequence ID" value="NZ_BKBW01000032.1"/>
</dbReference>
<reference evidence="1 2" key="1">
    <citation type="journal article" date="2019" name="Microbiol. Resour. Announc.">
        <title>Draft Genome Sequence of Comamonas testosteroni TA441, a Bacterium That Has a Cryptic Phenol Degradation Gene Cluster.</title>
        <authorList>
            <person name="Arai H."/>
            <person name="Ishii M."/>
        </authorList>
    </citation>
    <scope>NUCLEOTIDE SEQUENCE [LARGE SCALE GENOMIC DNA]</scope>
    <source>
        <strain evidence="1 2">TA441</strain>
    </source>
</reference>
<gene>
    <name evidence="1" type="ORF">CTTA_5185</name>
</gene>
<comment type="caution">
    <text evidence="1">The sequence shown here is derived from an EMBL/GenBank/DDBJ whole genome shotgun (WGS) entry which is preliminary data.</text>
</comment>
<sequence length="71" mass="7953">MWVQLAIFVASVIISYATRPKAAAPKPAAFEDFDFPQSTEGTAQVFVFGDVWIEDWMVVGVGNYRTSPIRR</sequence>
<evidence type="ECO:0000313" key="2">
    <source>
        <dbReference type="Proteomes" id="UP000323105"/>
    </source>
</evidence>
<dbReference type="Proteomes" id="UP000323105">
    <property type="component" value="Unassembled WGS sequence"/>
</dbReference>
<dbReference type="AlphaFoldDB" id="A0A5A7ML19"/>
<name>A0A5A7ML19_COMTE</name>